<comment type="catalytic activity">
    <reaction evidence="1">
        <text>ATP + protein L-histidine = ADP + protein N-phospho-L-histidine.</text>
        <dbReference type="EC" id="2.7.13.3"/>
    </reaction>
</comment>
<dbReference type="Gene3D" id="3.30.565.10">
    <property type="entry name" value="Histidine kinase-like ATPase, C-terminal domain"/>
    <property type="match status" value="1"/>
</dbReference>
<dbReference type="SUPFAM" id="SSF55874">
    <property type="entry name" value="ATPase domain of HSP90 chaperone/DNA topoisomerase II/histidine kinase"/>
    <property type="match status" value="1"/>
</dbReference>
<feature type="transmembrane region" description="Helical" evidence="10">
    <location>
        <begin position="134"/>
        <end position="153"/>
    </location>
</feature>
<evidence type="ECO:0000313" key="12">
    <source>
        <dbReference type="EMBL" id="TXG89233.1"/>
    </source>
</evidence>
<evidence type="ECO:0000256" key="8">
    <source>
        <dbReference type="ARBA" id="ARBA00023012"/>
    </source>
</evidence>
<keyword evidence="4" id="KW-0808">Transferase</keyword>
<dbReference type="GO" id="GO:0016020">
    <property type="term" value="C:membrane"/>
    <property type="evidence" value="ECO:0007669"/>
    <property type="project" value="InterPro"/>
</dbReference>
<evidence type="ECO:0000256" key="6">
    <source>
        <dbReference type="ARBA" id="ARBA00022777"/>
    </source>
</evidence>
<evidence type="ECO:0000256" key="7">
    <source>
        <dbReference type="ARBA" id="ARBA00022840"/>
    </source>
</evidence>
<feature type="transmembrane region" description="Helical" evidence="10">
    <location>
        <begin position="34"/>
        <end position="53"/>
    </location>
</feature>
<keyword evidence="3" id="KW-0597">Phosphoprotein</keyword>
<feature type="domain" description="Signal transduction histidine kinase subgroup 3 dimerisation and phosphoacceptor" evidence="11">
    <location>
        <begin position="201"/>
        <end position="269"/>
    </location>
</feature>
<dbReference type="EC" id="2.7.13.3" evidence="2"/>
<keyword evidence="10" id="KW-0812">Transmembrane</keyword>
<feature type="transmembrane region" description="Helical" evidence="10">
    <location>
        <begin position="159"/>
        <end position="178"/>
    </location>
</feature>
<evidence type="ECO:0000256" key="3">
    <source>
        <dbReference type="ARBA" id="ARBA00022553"/>
    </source>
</evidence>
<feature type="region of interest" description="Disordered" evidence="9">
    <location>
        <begin position="1"/>
        <end position="24"/>
    </location>
</feature>
<name>A0A6P2C9B5_9NOCA</name>
<keyword evidence="6 12" id="KW-0418">Kinase</keyword>
<evidence type="ECO:0000256" key="5">
    <source>
        <dbReference type="ARBA" id="ARBA00022741"/>
    </source>
</evidence>
<comment type="caution">
    <text evidence="12">The sequence shown here is derived from an EMBL/GenBank/DDBJ whole genome shotgun (WGS) entry which is preliminary data.</text>
</comment>
<dbReference type="Gene3D" id="1.20.5.1930">
    <property type="match status" value="1"/>
</dbReference>
<dbReference type="InterPro" id="IPR011712">
    <property type="entry name" value="Sig_transdc_His_kin_sub3_dim/P"/>
</dbReference>
<organism evidence="12 13">
    <name type="scientific">Rhodococcus rhodnii</name>
    <dbReference type="NCBI Taxonomy" id="38312"/>
    <lineage>
        <taxon>Bacteria</taxon>
        <taxon>Bacillati</taxon>
        <taxon>Actinomycetota</taxon>
        <taxon>Actinomycetes</taxon>
        <taxon>Mycobacteriales</taxon>
        <taxon>Nocardiaceae</taxon>
        <taxon>Rhodococcus</taxon>
    </lineage>
</organism>
<feature type="transmembrane region" description="Helical" evidence="10">
    <location>
        <begin position="86"/>
        <end position="104"/>
    </location>
</feature>
<keyword evidence="10" id="KW-1133">Transmembrane helix</keyword>
<evidence type="ECO:0000259" key="11">
    <source>
        <dbReference type="Pfam" id="PF07730"/>
    </source>
</evidence>
<evidence type="ECO:0000256" key="9">
    <source>
        <dbReference type="SAM" id="MobiDB-lite"/>
    </source>
</evidence>
<protein>
    <recommendedName>
        <fullName evidence="2">histidine kinase</fullName>
        <ecNumber evidence="2">2.7.13.3</ecNumber>
    </recommendedName>
</protein>
<gene>
    <name evidence="12" type="ORF">DW322_01975</name>
</gene>
<keyword evidence="7" id="KW-0067">ATP-binding</keyword>
<dbReference type="PANTHER" id="PTHR24421">
    <property type="entry name" value="NITRATE/NITRITE SENSOR PROTEIN NARX-RELATED"/>
    <property type="match status" value="1"/>
</dbReference>
<dbReference type="AlphaFoldDB" id="A0A6P2C9B5"/>
<dbReference type="GO" id="GO:0000155">
    <property type="term" value="F:phosphorelay sensor kinase activity"/>
    <property type="evidence" value="ECO:0007669"/>
    <property type="project" value="InterPro"/>
</dbReference>
<dbReference type="CDD" id="cd16917">
    <property type="entry name" value="HATPase_UhpB-NarQ-NarX-like"/>
    <property type="match status" value="1"/>
</dbReference>
<dbReference type="Pfam" id="PF07730">
    <property type="entry name" value="HisKA_3"/>
    <property type="match status" value="1"/>
</dbReference>
<evidence type="ECO:0000256" key="1">
    <source>
        <dbReference type="ARBA" id="ARBA00000085"/>
    </source>
</evidence>
<dbReference type="GO" id="GO:0046983">
    <property type="term" value="F:protein dimerization activity"/>
    <property type="evidence" value="ECO:0007669"/>
    <property type="project" value="InterPro"/>
</dbReference>
<keyword evidence="10" id="KW-0472">Membrane</keyword>
<dbReference type="Proteomes" id="UP000471120">
    <property type="component" value="Unassembled WGS sequence"/>
</dbReference>
<evidence type="ECO:0000256" key="4">
    <source>
        <dbReference type="ARBA" id="ARBA00022679"/>
    </source>
</evidence>
<evidence type="ECO:0000313" key="13">
    <source>
        <dbReference type="Proteomes" id="UP000471120"/>
    </source>
</evidence>
<keyword evidence="8" id="KW-0902">Two-component regulatory system</keyword>
<dbReference type="GO" id="GO:0005524">
    <property type="term" value="F:ATP binding"/>
    <property type="evidence" value="ECO:0007669"/>
    <property type="project" value="UniProtKB-KW"/>
</dbReference>
<evidence type="ECO:0000256" key="2">
    <source>
        <dbReference type="ARBA" id="ARBA00012438"/>
    </source>
</evidence>
<dbReference type="PANTHER" id="PTHR24421:SF10">
    <property type="entry name" value="NITRATE_NITRITE SENSOR PROTEIN NARQ"/>
    <property type="match status" value="1"/>
</dbReference>
<accession>A0A6P2C9B5</accession>
<dbReference type="EMBL" id="QRCM01000001">
    <property type="protein sequence ID" value="TXG89233.1"/>
    <property type="molecule type" value="Genomic_DNA"/>
</dbReference>
<keyword evidence="5" id="KW-0547">Nucleotide-binding</keyword>
<reference evidence="12 13" key="1">
    <citation type="submission" date="2018-07" db="EMBL/GenBank/DDBJ databases">
        <title>Genome sequence of Rhodococcus rhodnii ATCC 35071 from Rhodnius prolixus.</title>
        <authorList>
            <person name="Patel V."/>
            <person name="Vogel K.J."/>
        </authorList>
    </citation>
    <scope>NUCLEOTIDE SEQUENCE [LARGE SCALE GENOMIC DNA]</scope>
    <source>
        <strain evidence="12 13">ATCC 35071</strain>
    </source>
</reference>
<dbReference type="InterPro" id="IPR036890">
    <property type="entry name" value="HATPase_C_sf"/>
</dbReference>
<evidence type="ECO:0000256" key="10">
    <source>
        <dbReference type="SAM" id="Phobius"/>
    </source>
</evidence>
<sequence>MLSSDSTTKHPRQPTGPGPTVGRTATSVFARTHGVDRVLAAAGSAVAALYWVAASSPGAGASDLALALSNTGLVCCLLFRSAFPISAASVTALLCGAMAAVGLVGPTPVSVSPLLVAAPLALSAITYRAPATTAGLVALIAAAIGSAASPIVQNSAAPLWAYSAHLAVLLIVHLRARWRRKERAFRRKEIESRAALARADERDRLASELHDILGHGLTVIHAHANARLAHADADADADASTETTDSLRTIRSIAKASIRDLRFLVGATSAPSDATHEGLREIPGLLAASRTAGVDLRTSVPDPAALSTWDAEVNADTRHVIVRCLREGLTNALRHGDASGHVDVELSRHSGNLELVIRNKPSDVEAERLRPPGTGLSTLRRRVEAVGGHLGAGLDAHVFRLQVQLPLDVNRAGRVR</sequence>
<proteinExistence type="predicted"/>
<dbReference type="InterPro" id="IPR050482">
    <property type="entry name" value="Sensor_HK_TwoCompSys"/>
</dbReference>